<dbReference type="AlphaFoldDB" id="S5TKS5"/>
<reference evidence="2" key="1">
    <citation type="journal article" date="2013" name="Proc. Natl. Acad. Sci. U.S.A.">
        <title>Mapping gene clusters within arrayed metagenomic libraries to expand the structural diversity of biomedically relevant natural products.</title>
        <authorList>
            <person name="Owen J.G."/>
            <person name="Reddy B.V."/>
            <person name="Ternei M.A."/>
            <person name="Charlop-Powers Z."/>
            <person name="Calle P.Y."/>
            <person name="Kim J.H."/>
            <person name="Brady S.F."/>
        </authorList>
    </citation>
    <scope>NUCLEOTIDE SEQUENCE</scope>
</reference>
<name>S5TKS5_9BACT</name>
<evidence type="ECO:0000256" key="1">
    <source>
        <dbReference type="SAM" id="MobiDB-lite"/>
    </source>
</evidence>
<dbReference type="EMBL" id="KF264547">
    <property type="protein sequence ID" value="AGS49535.1"/>
    <property type="molecule type" value="Genomic_DNA"/>
</dbReference>
<protein>
    <submittedName>
        <fullName evidence="2">Uncharacterized protein</fullName>
    </submittedName>
</protein>
<sequence length="165" mass="18131">MPDTRRAVYRANLLARRVAGSAPFLRSSETVLLAGRIWQDLWHLAPSIDGEQVEAMAAEARERLAAHLPLARQLSRRTTDLWSAHPSEDQRMRLIEALPGVGGSPCVETSVWPTSTLKLAMAPRRTRRPPRSPGPVLRSLHHPGRAQGARSEPGRVTSVNSAQQG</sequence>
<proteinExistence type="predicted"/>
<feature type="region of interest" description="Disordered" evidence="1">
    <location>
        <begin position="122"/>
        <end position="165"/>
    </location>
</feature>
<evidence type="ECO:0000313" key="2">
    <source>
        <dbReference type="EMBL" id="AGS49535.1"/>
    </source>
</evidence>
<accession>S5TKS5</accession>
<organism evidence="2">
    <name type="scientific">uncultured bacterium esnapd8</name>
    <dbReference type="NCBI Taxonomy" id="1366615"/>
    <lineage>
        <taxon>Bacteria</taxon>
        <taxon>environmental samples</taxon>
    </lineage>
</organism>